<dbReference type="InterPro" id="IPR027417">
    <property type="entry name" value="P-loop_NTPase"/>
</dbReference>
<dbReference type="PANTHER" id="PTHR11783">
    <property type="entry name" value="SULFOTRANSFERASE SULT"/>
    <property type="match status" value="1"/>
</dbReference>
<dbReference type="Gene3D" id="3.40.50.300">
    <property type="entry name" value="P-loop containing nucleotide triphosphate hydrolases"/>
    <property type="match status" value="1"/>
</dbReference>
<name>A0A147BP41_IXORI</name>
<evidence type="ECO:0000259" key="3">
    <source>
        <dbReference type="Pfam" id="PF00685"/>
    </source>
</evidence>
<comment type="similarity">
    <text evidence="1">Belongs to the sulfotransferase 1 family.</text>
</comment>
<dbReference type="GO" id="GO:0008146">
    <property type="term" value="F:sulfotransferase activity"/>
    <property type="evidence" value="ECO:0007669"/>
    <property type="project" value="InterPro"/>
</dbReference>
<dbReference type="EMBL" id="GEGO01003319">
    <property type="protein sequence ID" value="JAR92085.1"/>
    <property type="molecule type" value="Transcribed_RNA"/>
</dbReference>
<keyword evidence="2 4" id="KW-0808">Transferase</keyword>
<evidence type="ECO:0000256" key="1">
    <source>
        <dbReference type="ARBA" id="ARBA00005771"/>
    </source>
</evidence>
<protein>
    <submittedName>
        <fullName evidence="4">Putative sulfotransferase</fullName>
    </submittedName>
</protein>
<evidence type="ECO:0000256" key="2">
    <source>
        <dbReference type="ARBA" id="ARBA00022679"/>
    </source>
</evidence>
<organism evidence="4">
    <name type="scientific">Ixodes ricinus</name>
    <name type="common">Common tick</name>
    <name type="synonym">Acarus ricinus</name>
    <dbReference type="NCBI Taxonomy" id="34613"/>
    <lineage>
        <taxon>Eukaryota</taxon>
        <taxon>Metazoa</taxon>
        <taxon>Ecdysozoa</taxon>
        <taxon>Arthropoda</taxon>
        <taxon>Chelicerata</taxon>
        <taxon>Arachnida</taxon>
        <taxon>Acari</taxon>
        <taxon>Parasitiformes</taxon>
        <taxon>Ixodida</taxon>
        <taxon>Ixodoidea</taxon>
        <taxon>Ixodidae</taxon>
        <taxon>Ixodinae</taxon>
        <taxon>Ixodes</taxon>
    </lineage>
</organism>
<dbReference type="SUPFAM" id="SSF52540">
    <property type="entry name" value="P-loop containing nucleoside triphosphate hydrolases"/>
    <property type="match status" value="1"/>
</dbReference>
<evidence type="ECO:0000313" key="4">
    <source>
        <dbReference type="EMBL" id="JAR92085.1"/>
    </source>
</evidence>
<dbReference type="InterPro" id="IPR000863">
    <property type="entry name" value="Sulfotransferase_dom"/>
</dbReference>
<dbReference type="Pfam" id="PF00685">
    <property type="entry name" value="Sulfotransfer_1"/>
    <property type="match status" value="1"/>
</dbReference>
<reference evidence="4" key="1">
    <citation type="journal article" date="2018" name="PLoS Negl. Trop. Dis.">
        <title>Sialome diversity of ticks revealed by RNAseq of single tick salivary glands.</title>
        <authorList>
            <person name="Perner J."/>
            <person name="Kropackova S."/>
            <person name="Kopacek P."/>
            <person name="Ribeiro J.M."/>
        </authorList>
    </citation>
    <scope>NUCLEOTIDE SEQUENCE</scope>
    <source>
        <strain evidence="4">Siblings of single egg batch collected in Ceske Budejovice</strain>
        <tissue evidence="4">Salivary glands</tissue>
    </source>
</reference>
<feature type="domain" description="Sulfotransferase" evidence="3">
    <location>
        <begin position="37"/>
        <end position="261"/>
    </location>
</feature>
<accession>A0A147BP41</accession>
<sequence>MKERDRPTSQIIDGFRLPGFFSEEVYRSGLRYQPEETDIVLVTVPKAGTHWILEIVKACFRVVRGVSAGWSFLEMHGLDGILKAERPRVIFTHLPFHLTPFSPSTKYIYLARNPKDCCVSYYHHTKKLSVYGFQDGTFDEYFELFIEGLTDFGSHYENLLSWYAKKDEPNVLFLTYESIHADMKESVLKIAGFVDDELAKALAEDEAKMAAVIDSTSVTRMTKDWDAQFVRKGIVGDWRNHFSEEQSRRLEHRFFKEMQGTSVPRLWDDVDWLLDRKEAAEKTVSG</sequence>
<proteinExistence type="inferred from homology"/>
<dbReference type="AlphaFoldDB" id="A0A147BP41"/>